<protein>
    <recommendedName>
        <fullName evidence="3">DNA-3-methyladenine glycosylase II</fullName>
        <ecNumber evidence="3">3.2.2.21</ecNumber>
    </recommendedName>
</protein>
<dbReference type="Gene3D" id="1.10.1670.40">
    <property type="match status" value="1"/>
</dbReference>
<reference evidence="8" key="2">
    <citation type="journal article" date="2023" name="Int. J. Mol. Sci.">
        <title>Antibiotic Resistance/Susceptibility Profiles of Staphylococcus equorum Strains from Cheese, and Genome Analysis for Antibiotic Resistance Genes.</title>
        <authorList>
            <person name="Vazquez L."/>
            <person name="Srednik M.E."/>
            <person name="Rodriguez J."/>
            <person name="Florez A.B."/>
            <person name="Mayo B."/>
        </authorList>
    </citation>
    <scope>NUCLEOTIDE SEQUENCE</scope>
    <source>
        <strain evidence="8">5A3I</strain>
    </source>
</reference>
<dbReference type="CDD" id="cd00056">
    <property type="entry name" value="ENDO3c"/>
    <property type="match status" value="1"/>
</dbReference>
<organism evidence="7 9">
    <name type="scientific">Staphylococcus equorum</name>
    <dbReference type="NCBI Taxonomy" id="246432"/>
    <lineage>
        <taxon>Bacteria</taxon>
        <taxon>Bacillati</taxon>
        <taxon>Bacillota</taxon>
        <taxon>Bacilli</taxon>
        <taxon>Bacillales</taxon>
        <taxon>Staphylococcaceae</taxon>
        <taxon>Staphylococcus</taxon>
    </lineage>
</organism>
<dbReference type="SUPFAM" id="SSF48150">
    <property type="entry name" value="DNA-glycosylase"/>
    <property type="match status" value="1"/>
</dbReference>
<dbReference type="AlphaFoldDB" id="A0A9X4L2Y9"/>
<dbReference type="GO" id="GO:0032993">
    <property type="term" value="C:protein-DNA complex"/>
    <property type="evidence" value="ECO:0007669"/>
    <property type="project" value="TreeGrafter"/>
</dbReference>
<dbReference type="KEGG" id="seqo:SE1039_22600"/>
<name>A0A9X4L2Y9_9STAP</name>
<dbReference type="GO" id="GO:0008725">
    <property type="term" value="F:DNA-3-methyladenine glycosylase activity"/>
    <property type="evidence" value="ECO:0007669"/>
    <property type="project" value="TreeGrafter"/>
</dbReference>
<evidence type="ECO:0000256" key="3">
    <source>
        <dbReference type="ARBA" id="ARBA00012000"/>
    </source>
</evidence>
<comment type="caution">
    <text evidence="7">The sequence shown here is derived from an EMBL/GenBank/DDBJ whole genome shotgun (WGS) entry which is preliminary data.</text>
</comment>
<keyword evidence="4" id="KW-0227">DNA damage</keyword>
<evidence type="ECO:0000256" key="1">
    <source>
        <dbReference type="ARBA" id="ARBA00000086"/>
    </source>
</evidence>
<accession>A0A9X4L2Y9</accession>
<evidence type="ECO:0000256" key="5">
    <source>
        <dbReference type="ARBA" id="ARBA00023204"/>
    </source>
</evidence>
<dbReference type="GO" id="GO:0006307">
    <property type="term" value="P:DNA alkylation repair"/>
    <property type="evidence" value="ECO:0007669"/>
    <property type="project" value="TreeGrafter"/>
</dbReference>
<dbReference type="SMART" id="SM00478">
    <property type="entry name" value="ENDO3c"/>
    <property type="match status" value="1"/>
</dbReference>
<dbReference type="GO" id="GO:0043916">
    <property type="term" value="F:DNA-7-methylguanine glycosylase activity"/>
    <property type="evidence" value="ECO:0007669"/>
    <property type="project" value="TreeGrafter"/>
</dbReference>
<proteinExistence type="inferred from homology"/>
<comment type="catalytic activity">
    <reaction evidence="1">
        <text>Hydrolysis of alkylated DNA, releasing 3-methyladenine, 3-methylguanine, 7-methylguanine and 7-methyladenine.</text>
        <dbReference type="EC" id="3.2.2.21"/>
    </reaction>
</comment>
<dbReference type="PANTHER" id="PTHR43003:SF5">
    <property type="entry name" value="DNA-3-METHYLADENINE GLYCOSYLASE"/>
    <property type="match status" value="1"/>
</dbReference>
<dbReference type="GO" id="GO:0032131">
    <property type="term" value="F:alkylated DNA binding"/>
    <property type="evidence" value="ECO:0007669"/>
    <property type="project" value="TreeGrafter"/>
</dbReference>
<dbReference type="PANTHER" id="PTHR43003">
    <property type="entry name" value="DNA-3-METHYLADENINE GLYCOSYLASE"/>
    <property type="match status" value="1"/>
</dbReference>
<dbReference type="Pfam" id="PF00730">
    <property type="entry name" value="HhH-GPD"/>
    <property type="match status" value="1"/>
</dbReference>
<keyword evidence="9" id="KW-1185">Reference proteome</keyword>
<evidence type="ECO:0000313" key="9">
    <source>
        <dbReference type="Proteomes" id="UP001152422"/>
    </source>
</evidence>
<evidence type="ECO:0000259" key="6">
    <source>
        <dbReference type="SMART" id="SM00478"/>
    </source>
</evidence>
<feature type="domain" description="HhH-GPD" evidence="6">
    <location>
        <begin position="50"/>
        <end position="206"/>
    </location>
</feature>
<reference evidence="7" key="1">
    <citation type="submission" date="2022-05" db="EMBL/GenBank/DDBJ databases">
        <title>Comparative genomics of Staphylococcus equorum isolates.</title>
        <authorList>
            <person name="Luelf R.H."/>
        </authorList>
    </citation>
    <scope>NUCLEOTIDE SEQUENCE</scope>
    <source>
        <strain evidence="7">TMW 2.2497</strain>
    </source>
</reference>
<dbReference type="EMBL" id="JARGCK010000001">
    <property type="protein sequence ID" value="MDK9864717.1"/>
    <property type="molecule type" value="Genomic_DNA"/>
</dbReference>
<reference evidence="8" key="3">
    <citation type="submission" date="2023-03" db="EMBL/GenBank/DDBJ databases">
        <authorList>
            <person name="Vazquez L."/>
            <person name="Rodriguez J."/>
            <person name="Mayo B."/>
            <person name="Florez A.B."/>
        </authorList>
    </citation>
    <scope>NUCLEOTIDE SEQUENCE</scope>
    <source>
        <strain evidence="8">5A3I</strain>
    </source>
</reference>
<dbReference type="InterPro" id="IPR011257">
    <property type="entry name" value="DNA_glycosylase"/>
</dbReference>
<dbReference type="EMBL" id="JAMBQA010000002">
    <property type="protein sequence ID" value="MDG0845480.1"/>
    <property type="molecule type" value="Genomic_DNA"/>
</dbReference>
<evidence type="ECO:0000313" key="7">
    <source>
        <dbReference type="EMBL" id="MDG0845480.1"/>
    </source>
</evidence>
<dbReference type="Gene3D" id="1.10.340.30">
    <property type="entry name" value="Hypothetical protein, domain 2"/>
    <property type="match status" value="1"/>
</dbReference>
<evidence type="ECO:0000256" key="2">
    <source>
        <dbReference type="ARBA" id="ARBA00010817"/>
    </source>
</evidence>
<dbReference type="Proteomes" id="UP001174037">
    <property type="component" value="Unassembled WGS sequence"/>
</dbReference>
<evidence type="ECO:0000313" key="8">
    <source>
        <dbReference type="EMBL" id="MDK9864717.1"/>
    </source>
</evidence>
<gene>
    <name evidence="7" type="ORF">M4L89_04515</name>
    <name evidence="8" type="ORF">P1A27_01885</name>
</gene>
<dbReference type="Proteomes" id="UP001152422">
    <property type="component" value="Unassembled WGS sequence"/>
</dbReference>
<dbReference type="RefSeq" id="WP_040762637.1">
    <property type="nucleotide sequence ID" value="NZ_CP013114.1"/>
</dbReference>
<comment type="similarity">
    <text evidence="2">Belongs to the alkylbase DNA glycosidase AlkA family.</text>
</comment>
<sequence length="217" mass="24782">MTSWNIHVQDDCVQQLIKKDATLALLIKKVGNLQINIRPNPLKSLIRSIIGQQITVKVAASIFEQLTDAINDEWTVDKLSEIEDTQMKSFGLSKSKINYIHNLVTHIQHGKLDLENLHKLSNDEVIRTLTEVKGIGQWTAEVFLLFTLQRPDVVPVHDVGLQRSAQWLYGTTKAQRKAQLALCSERWKHCASIGAFYLWEAIHQDYLAYDSIHDIND</sequence>
<keyword evidence="5" id="KW-0234">DNA repair</keyword>
<dbReference type="FunFam" id="1.10.340.30:FF:000004">
    <property type="entry name" value="DNA-3-methyladenine glycosylase II"/>
    <property type="match status" value="1"/>
</dbReference>
<dbReference type="InterPro" id="IPR003265">
    <property type="entry name" value="HhH-GPD_domain"/>
</dbReference>
<dbReference type="GO" id="GO:0005737">
    <property type="term" value="C:cytoplasm"/>
    <property type="evidence" value="ECO:0007669"/>
    <property type="project" value="TreeGrafter"/>
</dbReference>
<dbReference type="InterPro" id="IPR051912">
    <property type="entry name" value="Alkylbase_DNA_Glycosylase/TA"/>
</dbReference>
<dbReference type="GO" id="GO:0006285">
    <property type="term" value="P:base-excision repair, AP site formation"/>
    <property type="evidence" value="ECO:0007669"/>
    <property type="project" value="TreeGrafter"/>
</dbReference>
<evidence type="ECO:0000256" key="4">
    <source>
        <dbReference type="ARBA" id="ARBA00022763"/>
    </source>
</evidence>
<dbReference type="EC" id="3.2.2.21" evidence="3"/>